<feature type="region of interest" description="Disordered" evidence="1">
    <location>
        <begin position="1"/>
        <end position="22"/>
    </location>
</feature>
<evidence type="ECO:0000256" key="1">
    <source>
        <dbReference type="SAM" id="MobiDB-lite"/>
    </source>
</evidence>
<reference evidence="2" key="1">
    <citation type="journal article" date="2021" name="Nat. Commun.">
        <title>Genetic determinants of endophytism in the Arabidopsis root mycobiome.</title>
        <authorList>
            <person name="Mesny F."/>
            <person name="Miyauchi S."/>
            <person name="Thiergart T."/>
            <person name="Pickel B."/>
            <person name="Atanasova L."/>
            <person name="Karlsson M."/>
            <person name="Huettel B."/>
            <person name="Barry K.W."/>
            <person name="Haridas S."/>
            <person name="Chen C."/>
            <person name="Bauer D."/>
            <person name="Andreopoulos W."/>
            <person name="Pangilinan J."/>
            <person name="LaButti K."/>
            <person name="Riley R."/>
            <person name="Lipzen A."/>
            <person name="Clum A."/>
            <person name="Drula E."/>
            <person name="Henrissat B."/>
            <person name="Kohler A."/>
            <person name="Grigoriev I.V."/>
            <person name="Martin F.M."/>
            <person name="Hacquard S."/>
        </authorList>
    </citation>
    <scope>NUCLEOTIDE SEQUENCE</scope>
    <source>
        <strain evidence="2">MPI-CAGE-CH-0230</strain>
    </source>
</reference>
<protein>
    <submittedName>
        <fullName evidence="2">Uncharacterized protein</fullName>
    </submittedName>
</protein>
<dbReference type="RefSeq" id="XP_046014845.1">
    <property type="nucleotide sequence ID" value="XM_046153093.1"/>
</dbReference>
<dbReference type="Proteomes" id="UP000756346">
    <property type="component" value="Unassembled WGS sequence"/>
</dbReference>
<evidence type="ECO:0000313" key="2">
    <source>
        <dbReference type="EMBL" id="KAH7034752.1"/>
    </source>
</evidence>
<dbReference type="GeneID" id="70182639"/>
<gene>
    <name evidence="2" type="ORF">B0I36DRAFT_316884</name>
</gene>
<name>A0A9P8YDB0_9PEZI</name>
<evidence type="ECO:0000313" key="3">
    <source>
        <dbReference type="Proteomes" id="UP000756346"/>
    </source>
</evidence>
<organism evidence="2 3">
    <name type="scientific">Microdochium trichocladiopsis</name>
    <dbReference type="NCBI Taxonomy" id="1682393"/>
    <lineage>
        <taxon>Eukaryota</taxon>
        <taxon>Fungi</taxon>
        <taxon>Dikarya</taxon>
        <taxon>Ascomycota</taxon>
        <taxon>Pezizomycotina</taxon>
        <taxon>Sordariomycetes</taxon>
        <taxon>Xylariomycetidae</taxon>
        <taxon>Xylariales</taxon>
        <taxon>Microdochiaceae</taxon>
        <taxon>Microdochium</taxon>
    </lineage>
</organism>
<accession>A0A9P8YDB0</accession>
<sequence length="90" mass="10000">MVTIGLHELTHGRQGSPRYSSSPYLPAAQLQLSQRARRQVAKSPRKQAAMAISWHITYCRQVWAPLGFARLTSMLDRAKSEPAGSALHDT</sequence>
<comment type="caution">
    <text evidence="2">The sequence shown here is derived from an EMBL/GenBank/DDBJ whole genome shotgun (WGS) entry which is preliminary data.</text>
</comment>
<keyword evidence="3" id="KW-1185">Reference proteome</keyword>
<dbReference type="AlphaFoldDB" id="A0A9P8YDB0"/>
<dbReference type="EMBL" id="JAGTJQ010000003">
    <property type="protein sequence ID" value="KAH7034752.1"/>
    <property type="molecule type" value="Genomic_DNA"/>
</dbReference>
<proteinExistence type="predicted"/>